<comment type="caution">
    <text evidence="2">The sequence shown here is derived from an EMBL/GenBank/DDBJ whole genome shotgun (WGS) entry which is preliminary data.</text>
</comment>
<accession>A0A1Q9DAS6</accession>
<dbReference type="EMBL" id="LSRX01000629">
    <property type="protein sequence ID" value="OLP92248.1"/>
    <property type="molecule type" value="Genomic_DNA"/>
</dbReference>
<reference evidence="2 3" key="1">
    <citation type="submission" date="2016-02" db="EMBL/GenBank/DDBJ databases">
        <title>Genome analysis of coral dinoflagellate symbionts highlights evolutionary adaptations to a symbiotic lifestyle.</title>
        <authorList>
            <person name="Aranda M."/>
            <person name="Li Y."/>
            <person name="Liew Y.J."/>
            <person name="Baumgarten S."/>
            <person name="Simakov O."/>
            <person name="Wilson M."/>
            <person name="Piel J."/>
            <person name="Ashoor H."/>
            <person name="Bougouffa S."/>
            <person name="Bajic V.B."/>
            <person name="Ryu T."/>
            <person name="Ravasi T."/>
            <person name="Bayer T."/>
            <person name="Micklem G."/>
            <person name="Kim H."/>
            <person name="Bhak J."/>
            <person name="Lajeunesse T.C."/>
            <person name="Voolstra C.R."/>
        </authorList>
    </citation>
    <scope>NUCLEOTIDE SEQUENCE [LARGE SCALE GENOMIC DNA]</scope>
    <source>
        <strain evidence="2 3">CCMP2467</strain>
    </source>
</reference>
<dbReference type="OrthoDB" id="406418at2759"/>
<evidence type="ECO:0000313" key="3">
    <source>
        <dbReference type="Proteomes" id="UP000186817"/>
    </source>
</evidence>
<dbReference type="AlphaFoldDB" id="A0A1Q9DAS6"/>
<dbReference type="Proteomes" id="UP000186817">
    <property type="component" value="Unassembled WGS sequence"/>
</dbReference>
<sequence>MAYEVSADGSIGTSSLSGSAVGFGIAGQLLAESRLRRTEECFSIARDVPLTEEGYTHLANIRDKEAMTVFAQRLVEAKGGRVEGHGAKEELAGIAAWHSSGRPLATFDLLEDELERAAWAGIPPKPAQSQEFTTLSQWYRANSPPRVPADTLSGWYFDGQPRPDSSQPGTTEQYHIGSFLGR</sequence>
<evidence type="ECO:0000256" key="1">
    <source>
        <dbReference type="SAM" id="MobiDB-lite"/>
    </source>
</evidence>
<organism evidence="2 3">
    <name type="scientific">Symbiodinium microadriaticum</name>
    <name type="common">Dinoflagellate</name>
    <name type="synonym">Zooxanthella microadriatica</name>
    <dbReference type="NCBI Taxonomy" id="2951"/>
    <lineage>
        <taxon>Eukaryota</taxon>
        <taxon>Sar</taxon>
        <taxon>Alveolata</taxon>
        <taxon>Dinophyceae</taxon>
        <taxon>Suessiales</taxon>
        <taxon>Symbiodiniaceae</taxon>
        <taxon>Symbiodinium</taxon>
    </lineage>
</organism>
<protein>
    <submittedName>
        <fullName evidence="2">Uncharacterized protein</fullName>
    </submittedName>
</protein>
<proteinExistence type="predicted"/>
<evidence type="ECO:0000313" key="2">
    <source>
        <dbReference type="EMBL" id="OLP92248.1"/>
    </source>
</evidence>
<keyword evidence="3" id="KW-1185">Reference proteome</keyword>
<feature type="region of interest" description="Disordered" evidence="1">
    <location>
        <begin position="157"/>
        <end position="182"/>
    </location>
</feature>
<feature type="compositionally biased region" description="Polar residues" evidence="1">
    <location>
        <begin position="163"/>
        <end position="173"/>
    </location>
</feature>
<gene>
    <name evidence="2" type="ORF">AK812_SmicGene25948</name>
</gene>
<name>A0A1Q9DAS6_SYMMI</name>